<sequence>MGVFSSIWQCILRIRMSARIRTSISSVCSHRNAYETHAHTPFICVWAIYEWAVGGRLNQYACLTRAEAARALKVFRRLV</sequence>
<protein>
    <submittedName>
        <fullName evidence="2">Secreted protein</fullName>
    </submittedName>
</protein>
<accession>A0A0M3IUV4</accession>
<keyword evidence="1" id="KW-1185">Reference proteome</keyword>
<name>A0A0M3IUV4_ASCLU</name>
<proteinExistence type="predicted"/>
<reference evidence="2" key="1">
    <citation type="submission" date="2017-02" db="UniProtKB">
        <authorList>
            <consortium name="WormBaseParasite"/>
        </authorList>
    </citation>
    <scope>IDENTIFICATION</scope>
</reference>
<dbReference type="Proteomes" id="UP000036681">
    <property type="component" value="Unplaced"/>
</dbReference>
<dbReference type="AlphaFoldDB" id="A0A0M3IUV4"/>
<evidence type="ECO:0000313" key="2">
    <source>
        <dbReference type="WBParaSite" id="ALUE_0002253201-mRNA-1"/>
    </source>
</evidence>
<dbReference type="WBParaSite" id="ALUE_0002253201-mRNA-1">
    <property type="protein sequence ID" value="ALUE_0002253201-mRNA-1"/>
    <property type="gene ID" value="ALUE_0002253201"/>
</dbReference>
<evidence type="ECO:0000313" key="1">
    <source>
        <dbReference type="Proteomes" id="UP000036681"/>
    </source>
</evidence>
<organism evidence="1 2">
    <name type="scientific">Ascaris lumbricoides</name>
    <name type="common">Giant roundworm</name>
    <dbReference type="NCBI Taxonomy" id="6252"/>
    <lineage>
        <taxon>Eukaryota</taxon>
        <taxon>Metazoa</taxon>
        <taxon>Ecdysozoa</taxon>
        <taxon>Nematoda</taxon>
        <taxon>Chromadorea</taxon>
        <taxon>Rhabditida</taxon>
        <taxon>Spirurina</taxon>
        <taxon>Ascaridomorpha</taxon>
        <taxon>Ascaridoidea</taxon>
        <taxon>Ascarididae</taxon>
        <taxon>Ascaris</taxon>
    </lineage>
</organism>